<accession>A0A386AZ79</accession>
<keyword evidence="2 7" id="KW-0699">rRNA-binding</keyword>
<name>A0A386AZ79_9CHLO</name>
<evidence type="ECO:0000259" key="8">
    <source>
        <dbReference type="SMART" id="SM00363"/>
    </source>
</evidence>
<dbReference type="InterPro" id="IPR036986">
    <property type="entry name" value="S4_RNA-bd_sf"/>
</dbReference>
<dbReference type="PROSITE" id="PS50889">
    <property type="entry name" value="S4"/>
    <property type="match status" value="1"/>
</dbReference>
<protein>
    <recommendedName>
        <fullName evidence="6 7">Small ribosomal subunit protein uS4c</fullName>
    </recommendedName>
</protein>
<dbReference type="NCBIfam" id="NF003717">
    <property type="entry name" value="PRK05327.1"/>
    <property type="match status" value="1"/>
</dbReference>
<evidence type="ECO:0000256" key="1">
    <source>
        <dbReference type="ARBA" id="ARBA00007465"/>
    </source>
</evidence>
<dbReference type="InterPro" id="IPR001912">
    <property type="entry name" value="Ribosomal_uS4_N"/>
</dbReference>
<keyword evidence="5 7" id="KW-0687">Ribonucleoprotein</keyword>
<evidence type="ECO:0000256" key="4">
    <source>
        <dbReference type="ARBA" id="ARBA00022980"/>
    </source>
</evidence>
<dbReference type="PANTHER" id="PTHR11831:SF4">
    <property type="entry name" value="SMALL RIBOSOMAL SUBUNIT PROTEIN US4M"/>
    <property type="match status" value="1"/>
</dbReference>
<reference evidence="10" key="1">
    <citation type="submission" date="2018-07" db="EMBL/GenBank/DDBJ databases">
        <authorList>
            <person name="Quirk P.G."/>
            <person name="Krulwich T.A."/>
        </authorList>
    </citation>
    <scope>NUCLEOTIDE SEQUENCE</scope>
</reference>
<dbReference type="PANTHER" id="PTHR11831">
    <property type="entry name" value="30S 40S RIBOSOMAL PROTEIN"/>
    <property type="match status" value="1"/>
</dbReference>
<keyword evidence="10" id="KW-0150">Chloroplast</keyword>
<dbReference type="GO" id="GO:0042274">
    <property type="term" value="P:ribosomal small subunit biogenesis"/>
    <property type="evidence" value="ECO:0007669"/>
    <property type="project" value="TreeGrafter"/>
</dbReference>
<evidence type="ECO:0000256" key="6">
    <source>
        <dbReference type="ARBA" id="ARBA00035158"/>
    </source>
</evidence>
<dbReference type="Gene3D" id="3.10.290.10">
    <property type="entry name" value="RNA-binding S4 domain"/>
    <property type="match status" value="1"/>
</dbReference>
<dbReference type="Gene3D" id="1.10.1050.10">
    <property type="entry name" value="Ribosomal Protein S4 Delta 41, Chain A, domain 1"/>
    <property type="match status" value="1"/>
</dbReference>
<comment type="function">
    <text evidence="7">With S5 and S12 plays an important role in translational accuracy.</text>
</comment>
<comment type="similarity">
    <text evidence="1 7">Belongs to the universal ribosomal protein uS4 family.</text>
</comment>
<evidence type="ECO:0000256" key="5">
    <source>
        <dbReference type="ARBA" id="ARBA00023274"/>
    </source>
</evidence>
<dbReference type="GO" id="GO:0003735">
    <property type="term" value="F:structural constituent of ribosome"/>
    <property type="evidence" value="ECO:0007669"/>
    <property type="project" value="InterPro"/>
</dbReference>
<dbReference type="FunFam" id="3.10.290.10:FF:000001">
    <property type="entry name" value="30S ribosomal protein S4"/>
    <property type="match status" value="1"/>
</dbReference>
<comment type="subunit">
    <text evidence="7">Part of the 30S ribosomal subunit. Contacts protein S5. The interaction surface between S4 and S5 is involved in control of translational fidelity.</text>
</comment>
<dbReference type="GO" id="GO:0015935">
    <property type="term" value="C:small ribosomal subunit"/>
    <property type="evidence" value="ECO:0007669"/>
    <property type="project" value="InterPro"/>
</dbReference>
<dbReference type="CDD" id="cd00165">
    <property type="entry name" value="S4"/>
    <property type="match status" value="1"/>
</dbReference>
<dbReference type="InterPro" id="IPR002942">
    <property type="entry name" value="S4_RNA-bd"/>
</dbReference>
<evidence type="ECO:0000256" key="3">
    <source>
        <dbReference type="ARBA" id="ARBA00022884"/>
    </source>
</evidence>
<sequence length="207" mass="24512">MSRYLGPKLRVLKRLGFLPGFGEKINQKYKLYEQKKKDKFTLKNKNKNKTYSYTLRLIEKQKLRYNFGLTEKKLAKYVKNARKRKKYTGIVLLTSLAMRLDNIIFQSGFTPTLAAARQLVTHGHIYLNGKKKTQPSFLCKIQDSIKINEKIKTINYFSQYQKVKEPPFLILDLKNNAMKLNDIVKRRYMDLNINELLVVEYYSRRNG</sequence>
<feature type="domain" description="RNA-binding S4" evidence="8">
    <location>
        <begin position="98"/>
        <end position="159"/>
    </location>
</feature>
<dbReference type="GO" id="GO:0006412">
    <property type="term" value="P:translation"/>
    <property type="evidence" value="ECO:0007669"/>
    <property type="project" value="UniProtKB-UniRule"/>
</dbReference>
<evidence type="ECO:0000259" key="9">
    <source>
        <dbReference type="SMART" id="SM01390"/>
    </source>
</evidence>
<proteinExistence type="inferred from homology"/>
<evidence type="ECO:0000256" key="2">
    <source>
        <dbReference type="ARBA" id="ARBA00022730"/>
    </source>
</evidence>
<comment type="function">
    <text evidence="7">One of the primary rRNA binding proteins, it binds directly to 16S rRNA where it nucleates assembly of the body of the 30S subunit.</text>
</comment>
<organism evidence="10">
    <name type="scientific">Boodleopsis sp. FL1161</name>
    <dbReference type="NCBI Taxonomy" id="2364084"/>
    <lineage>
        <taxon>Eukaryota</taxon>
        <taxon>Viridiplantae</taxon>
        <taxon>Chlorophyta</taxon>
        <taxon>core chlorophytes</taxon>
        <taxon>Ulvophyceae</taxon>
        <taxon>TCBD clade</taxon>
        <taxon>Bryopsidales</taxon>
        <taxon>Halimedineae</taxon>
        <taxon>Halimedaceae</taxon>
        <taxon>Rhipileae</taxon>
        <taxon>Boodleopsis</taxon>
    </lineage>
</organism>
<dbReference type="Pfam" id="PF01479">
    <property type="entry name" value="S4"/>
    <property type="match status" value="1"/>
</dbReference>
<gene>
    <name evidence="7 10" type="primary">rps4</name>
</gene>
<dbReference type="SMART" id="SM00363">
    <property type="entry name" value="S4"/>
    <property type="match status" value="1"/>
</dbReference>
<keyword evidence="3 7" id="KW-0694">RNA-binding</keyword>
<comment type="subcellular location">
    <subcellularLocation>
        <location evidence="7">Plastid</location>
        <location evidence="7">Chloroplast</location>
    </subcellularLocation>
</comment>
<dbReference type="Pfam" id="PF00163">
    <property type="entry name" value="Ribosomal_S4"/>
    <property type="match status" value="1"/>
</dbReference>
<evidence type="ECO:0000313" key="10">
    <source>
        <dbReference type="EMBL" id="AYC64746.1"/>
    </source>
</evidence>
<reference evidence="10" key="2">
    <citation type="journal article" date="2019" name="Mol. Phylogenet. Evol.">
        <title>Reassessment of the classification of bryopsidales (chlorophyta) based on chloroplast phylogenomic analyses.</title>
        <authorList>
            <person name="Cremen M.C."/>
            <person name="Leliaert F."/>
            <person name="West J."/>
            <person name="Lam D.W."/>
            <person name="Shimada S."/>
            <person name="Lopez-Bautista J.M."/>
            <person name="Verbruggen H."/>
        </authorList>
    </citation>
    <scope>NUCLEOTIDE SEQUENCE</scope>
</reference>
<feature type="domain" description="Small ribosomal subunit protein uS4 N-terminal" evidence="9">
    <location>
        <begin position="3"/>
        <end position="97"/>
    </location>
</feature>
<geneLocation type="chloroplast" evidence="10"/>
<keyword evidence="4 7" id="KW-0689">Ribosomal protein</keyword>
<dbReference type="HAMAP" id="MF_01306_B">
    <property type="entry name" value="Ribosomal_uS4_B"/>
    <property type="match status" value="1"/>
</dbReference>
<evidence type="ECO:0000256" key="7">
    <source>
        <dbReference type="HAMAP-Rule" id="MF_01306"/>
    </source>
</evidence>
<dbReference type="GO" id="GO:0009507">
    <property type="term" value="C:chloroplast"/>
    <property type="evidence" value="ECO:0007669"/>
    <property type="project" value="UniProtKB-SubCell"/>
</dbReference>
<dbReference type="GO" id="GO:0019843">
    <property type="term" value="F:rRNA binding"/>
    <property type="evidence" value="ECO:0007669"/>
    <property type="project" value="UniProtKB-UniRule"/>
</dbReference>
<dbReference type="AlphaFoldDB" id="A0A386AZ79"/>
<dbReference type="EMBL" id="MH591102">
    <property type="protein sequence ID" value="AYC64746.1"/>
    <property type="molecule type" value="Genomic_DNA"/>
</dbReference>
<keyword evidence="10" id="KW-0934">Plastid</keyword>
<dbReference type="InterPro" id="IPR022801">
    <property type="entry name" value="Ribosomal_uS4"/>
</dbReference>
<dbReference type="SMART" id="SM01390">
    <property type="entry name" value="Ribosomal_S4"/>
    <property type="match status" value="1"/>
</dbReference>
<dbReference type="InterPro" id="IPR005709">
    <property type="entry name" value="Ribosomal_uS4_bac-type"/>
</dbReference>
<dbReference type="SUPFAM" id="SSF55174">
    <property type="entry name" value="Alpha-L RNA-binding motif"/>
    <property type="match status" value="1"/>
</dbReference>